<evidence type="ECO:0000256" key="1">
    <source>
        <dbReference type="ARBA" id="ARBA00004496"/>
    </source>
</evidence>
<comment type="subcellular location">
    <subcellularLocation>
        <location evidence="1 15">Cytoplasm</location>
    </subcellularLocation>
</comment>
<dbReference type="InterPro" id="IPR036690">
    <property type="entry name" value="Fdx_antiC-bd_sf"/>
</dbReference>
<dbReference type="InterPro" id="IPR020825">
    <property type="entry name" value="Phe-tRNA_synthase-like_B3/B4"/>
</dbReference>
<dbReference type="HAMAP" id="MF_00283">
    <property type="entry name" value="Phe_tRNA_synth_beta1"/>
    <property type="match status" value="1"/>
</dbReference>
<reference evidence="21" key="1">
    <citation type="journal article" date="2019" name="Int. J. Syst. Evol. Microbiol.">
        <title>The Global Catalogue of Microorganisms (GCM) 10K type strain sequencing project: providing services to taxonomists for standard genome sequencing and annotation.</title>
        <authorList>
            <consortium name="The Broad Institute Genomics Platform"/>
            <consortium name="The Broad Institute Genome Sequencing Center for Infectious Disease"/>
            <person name="Wu L."/>
            <person name="Ma J."/>
        </authorList>
    </citation>
    <scope>NUCLEOTIDE SEQUENCE [LARGE SCALE GENOMIC DNA]</scope>
    <source>
        <strain evidence="21">CCUG 42722</strain>
    </source>
</reference>
<dbReference type="CDD" id="cd02796">
    <property type="entry name" value="tRNA_bind_bactPheRS"/>
    <property type="match status" value="1"/>
</dbReference>
<dbReference type="SMART" id="SM00896">
    <property type="entry name" value="FDX-ACB"/>
    <property type="match status" value="1"/>
</dbReference>
<dbReference type="InterPro" id="IPR033714">
    <property type="entry name" value="tRNA_bind_bactPheRS"/>
</dbReference>
<dbReference type="InterPro" id="IPR045864">
    <property type="entry name" value="aa-tRNA-synth_II/BPL/LPL"/>
</dbReference>
<evidence type="ECO:0000256" key="3">
    <source>
        <dbReference type="ARBA" id="ARBA00011209"/>
    </source>
</evidence>
<evidence type="ECO:0000256" key="10">
    <source>
        <dbReference type="ARBA" id="ARBA00022842"/>
    </source>
</evidence>
<keyword evidence="4 15" id="KW-0963">Cytoplasm</keyword>
<dbReference type="Gene3D" id="3.30.930.10">
    <property type="entry name" value="Bira Bifunctional Protein, Domain 2"/>
    <property type="match status" value="1"/>
</dbReference>
<feature type="domain" description="B5" evidence="19">
    <location>
        <begin position="429"/>
        <end position="509"/>
    </location>
</feature>
<dbReference type="SUPFAM" id="SSF56037">
    <property type="entry name" value="PheT/TilS domain"/>
    <property type="match status" value="1"/>
</dbReference>
<dbReference type="Pfam" id="PF03147">
    <property type="entry name" value="FDX-ACB"/>
    <property type="match status" value="1"/>
</dbReference>
<evidence type="ECO:0000313" key="20">
    <source>
        <dbReference type="EMBL" id="MFC4629605.1"/>
    </source>
</evidence>
<feature type="domain" description="FDX-ACB" evidence="18">
    <location>
        <begin position="762"/>
        <end position="855"/>
    </location>
</feature>
<dbReference type="PROSITE" id="PS51483">
    <property type="entry name" value="B5"/>
    <property type="match status" value="1"/>
</dbReference>
<comment type="caution">
    <text evidence="20">The sequence shown here is derived from an EMBL/GenBank/DDBJ whole genome shotgun (WGS) entry which is preliminary data.</text>
</comment>
<sequence length="856" mass="89798">MPLIVKDWLADHVEVPADLTAEQLAADLVKVGLEEEAIHGAAVTGPLVVGRVLEMTPEPQKNGKTINWCRVDVGPEHNDAEGARGIVCGAHNFAPGDLVAVALPGTVLPGPFAIAARKTYGHVSDGMICSVNELGIGDDHDGILVLTRNGFAEADLTPGQDAVALLGLGEEILEINVTPDRGYAFSYRGVAREYAHSTGAKFTDHGLATGAEPAATPDGFEVRVRDDAPINGVVGCDRFVTRIVRGIDPAAPTPAWMKHRLEGSGMRSISLAVDITNYVMLDLGQPLHAYDLAKVSAPIVVRRATAGERLTTLDDADRALDSEDLLITDSPTGAGSRVLGLAGVMGGASSEVSDTTTDVLVESAHFDQITVARTARRHKLSSEAAKRFERGVDPLLPAVAAQRVVDLLVELGGGTADAAVSDLDHTAETVRASIALKVTEPTRLSGVEYTPEQVRSTLEEIGATVEVSSVVEPVQVLLVSPPSWRPDLTGPADLVEEVVRIQGYDQVPSVLPSAPGGRGLTTEQRTRRSVARALAEAGFVETLSYPFVGVPEYDALGIPADDPRRVSLRLVNPMADDKPLLRSNLLVTLLDTVRRNVSRGLTDLAVYEIGLVTRPTPGAPAAPTLPGGVRPTEEQLAALAAAVPDQPRRVAGVLTGKRELAGWWGAGRTAGWEDALAAARLVAERARAEVVVVPDSGQMPWHPGRCGRLELTDGTVVGHAGELHPKVVEALGLPARAAAFEVDLSVLVGAASGEPVAAAPVSAFPAAKEDFAFVVDDGVPAEAVRSAIVAGAGELLEDVALFDVFTGEQVGEGKKSLAYSLRLRAADRTLSAKEVRAVRDSVVESAADKVGAVLRG</sequence>
<feature type="binding site" evidence="15">
    <location>
        <position position="493"/>
    </location>
    <ligand>
        <name>Mg(2+)</name>
        <dbReference type="ChEBI" id="CHEBI:18420"/>
        <note>shared with alpha subunit</note>
    </ligand>
</feature>
<dbReference type="CDD" id="cd00769">
    <property type="entry name" value="PheRS_beta_core"/>
    <property type="match status" value="1"/>
</dbReference>
<evidence type="ECO:0000313" key="21">
    <source>
        <dbReference type="Proteomes" id="UP001596011"/>
    </source>
</evidence>
<dbReference type="InterPro" id="IPR041616">
    <property type="entry name" value="PheRS_beta_core"/>
</dbReference>
<dbReference type="GO" id="GO:0004826">
    <property type="term" value="F:phenylalanine-tRNA ligase activity"/>
    <property type="evidence" value="ECO:0007669"/>
    <property type="project" value="UniProtKB-EC"/>
</dbReference>
<accession>A0ABV9HJW8</accession>
<comment type="cofactor">
    <cofactor evidence="15">
        <name>Mg(2+)</name>
        <dbReference type="ChEBI" id="CHEBI:18420"/>
    </cofactor>
    <text evidence="15">Binds 2 magnesium ions per tetramer.</text>
</comment>
<feature type="binding site" evidence="15">
    <location>
        <position position="497"/>
    </location>
    <ligand>
        <name>Mg(2+)</name>
        <dbReference type="ChEBI" id="CHEBI:18420"/>
        <note>shared with alpha subunit</note>
    </ligand>
</feature>
<dbReference type="PANTHER" id="PTHR10947:SF0">
    <property type="entry name" value="PHENYLALANINE--TRNA LIGASE BETA SUBUNIT"/>
    <property type="match status" value="1"/>
</dbReference>
<dbReference type="InterPro" id="IPR012340">
    <property type="entry name" value="NA-bd_OB-fold"/>
</dbReference>
<evidence type="ECO:0000256" key="7">
    <source>
        <dbReference type="ARBA" id="ARBA00022723"/>
    </source>
</evidence>
<dbReference type="InterPro" id="IPR002547">
    <property type="entry name" value="tRNA-bd_dom"/>
</dbReference>
<keyword evidence="6 15" id="KW-0436">Ligase</keyword>
<evidence type="ECO:0000259" key="18">
    <source>
        <dbReference type="PROSITE" id="PS51447"/>
    </source>
</evidence>
<dbReference type="SUPFAM" id="SSF54991">
    <property type="entry name" value="Anticodon-binding domain of PheRS"/>
    <property type="match status" value="1"/>
</dbReference>
<comment type="catalytic activity">
    <reaction evidence="14 15">
        <text>tRNA(Phe) + L-phenylalanine + ATP = L-phenylalanyl-tRNA(Phe) + AMP + diphosphate + H(+)</text>
        <dbReference type="Rhea" id="RHEA:19413"/>
        <dbReference type="Rhea" id="RHEA-COMP:9668"/>
        <dbReference type="Rhea" id="RHEA-COMP:9699"/>
        <dbReference type="ChEBI" id="CHEBI:15378"/>
        <dbReference type="ChEBI" id="CHEBI:30616"/>
        <dbReference type="ChEBI" id="CHEBI:33019"/>
        <dbReference type="ChEBI" id="CHEBI:58095"/>
        <dbReference type="ChEBI" id="CHEBI:78442"/>
        <dbReference type="ChEBI" id="CHEBI:78531"/>
        <dbReference type="ChEBI" id="CHEBI:456215"/>
        <dbReference type="EC" id="6.1.1.20"/>
    </reaction>
</comment>
<dbReference type="InterPro" id="IPR009061">
    <property type="entry name" value="DNA-bd_dom_put_sf"/>
</dbReference>
<evidence type="ECO:0000256" key="6">
    <source>
        <dbReference type="ARBA" id="ARBA00022598"/>
    </source>
</evidence>
<keyword evidence="10 15" id="KW-0460">Magnesium</keyword>
<evidence type="ECO:0000259" key="17">
    <source>
        <dbReference type="PROSITE" id="PS50886"/>
    </source>
</evidence>
<comment type="subunit">
    <text evidence="3 15">Tetramer of two alpha and two beta subunits.</text>
</comment>
<dbReference type="PANTHER" id="PTHR10947">
    <property type="entry name" value="PHENYLALANYL-TRNA SYNTHETASE BETA CHAIN AND LEUCINE-RICH REPEAT-CONTAINING PROTEIN 47"/>
    <property type="match status" value="1"/>
</dbReference>
<dbReference type="InterPro" id="IPR005147">
    <property type="entry name" value="tRNA_synthase_B5-dom"/>
</dbReference>
<gene>
    <name evidence="15 20" type="primary">pheT</name>
    <name evidence="20" type="ORF">ACFO6V_15265</name>
</gene>
<dbReference type="Gene3D" id="3.30.70.380">
    <property type="entry name" value="Ferrodoxin-fold anticodon-binding domain"/>
    <property type="match status" value="1"/>
</dbReference>
<keyword evidence="7 15" id="KW-0479">Metal-binding</keyword>
<dbReference type="InterPro" id="IPR005146">
    <property type="entry name" value="B3/B4_tRNA-bd"/>
</dbReference>
<dbReference type="Gene3D" id="3.30.56.10">
    <property type="match status" value="2"/>
</dbReference>
<dbReference type="PROSITE" id="PS51447">
    <property type="entry name" value="FDX_ACB"/>
    <property type="match status" value="1"/>
</dbReference>
<evidence type="ECO:0000256" key="12">
    <source>
        <dbReference type="ARBA" id="ARBA00022917"/>
    </source>
</evidence>
<keyword evidence="13 15" id="KW-0030">Aminoacyl-tRNA synthetase</keyword>
<evidence type="ECO:0000256" key="5">
    <source>
        <dbReference type="ARBA" id="ARBA00022555"/>
    </source>
</evidence>
<evidence type="ECO:0000256" key="13">
    <source>
        <dbReference type="ARBA" id="ARBA00023146"/>
    </source>
</evidence>
<dbReference type="InterPro" id="IPR004532">
    <property type="entry name" value="Phe-tRNA-ligase_IIc_bsu_bact"/>
</dbReference>
<feature type="binding site" evidence="15">
    <location>
        <position position="496"/>
    </location>
    <ligand>
        <name>Mg(2+)</name>
        <dbReference type="ChEBI" id="CHEBI:18420"/>
        <note>shared with alpha subunit</note>
    </ligand>
</feature>
<dbReference type="SUPFAM" id="SSF46955">
    <property type="entry name" value="Putative DNA-binding domain"/>
    <property type="match status" value="1"/>
</dbReference>
<dbReference type="SMART" id="SM00874">
    <property type="entry name" value="B5"/>
    <property type="match status" value="1"/>
</dbReference>
<dbReference type="SUPFAM" id="SSF55681">
    <property type="entry name" value="Class II aaRS and biotin synthetases"/>
    <property type="match status" value="1"/>
</dbReference>
<keyword evidence="11 16" id="KW-0694">RNA-binding</keyword>
<evidence type="ECO:0000256" key="14">
    <source>
        <dbReference type="ARBA" id="ARBA00049255"/>
    </source>
</evidence>
<keyword evidence="9 15" id="KW-0067">ATP-binding</keyword>
<dbReference type="PROSITE" id="PS50886">
    <property type="entry name" value="TRBD"/>
    <property type="match status" value="1"/>
</dbReference>
<dbReference type="Gene3D" id="3.50.40.10">
    <property type="entry name" value="Phenylalanyl-trna Synthetase, Chain B, domain 3"/>
    <property type="match status" value="1"/>
</dbReference>
<dbReference type="InterPro" id="IPR005121">
    <property type="entry name" value="Fdx_antiC-bd"/>
</dbReference>
<evidence type="ECO:0000256" key="15">
    <source>
        <dbReference type="HAMAP-Rule" id="MF_00283"/>
    </source>
</evidence>
<dbReference type="SUPFAM" id="SSF50249">
    <property type="entry name" value="Nucleic acid-binding proteins"/>
    <property type="match status" value="1"/>
</dbReference>
<name>A0ABV9HJW8_9MICO</name>
<evidence type="ECO:0000256" key="16">
    <source>
        <dbReference type="PROSITE-ProRule" id="PRU00209"/>
    </source>
</evidence>
<dbReference type="InterPro" id="IPR045060">
    <property type="entry name" value="Phe-tRNA-ligase_IIc_bsu"/>
</dbReference>
<evidence type="ECO:0000256" key="11">
    <source>
        <dbReference type="ARBA" id="ARBA00022884"/>
    </source>
</evidence>
<evidence type="ECO:0000256" key="9">
    <source>
        <dbReference type="ARBA" id="ARBA00022840"/>
    </source>
</evidence>
<keyword evidence="21" id="KW-1185">Reference proteome</keyword>
<dbReference type="Pfam" id="PF03483">
    <property type="entry name" value="B3_4"/>
    <property type="match status" value="1"/>
</dbReference>
<dbReference type="EC" id="6.1.1.20" evidence="15"/>
<dbReference type="Gene3D" id="2.40.50.140">
    <property type="entry name" value="Nucleic acid-binding proteins"/>
    <property type="match status" value="1"/>
</dbReference>
<dbReference type="Proteomes" id="UP001596011">
    <property type="component" value="Unassembled WGS sequence"/>
</dbReference>
<dbReference type="Pfam" id="PF03484">
    <property type="entry name" value="B5"/>
    <property type="match status" value="1"/>
</dbReference>
<comment type="similarity">
    <text evidence="2 15">Belongs to the phenylalanyl-tRNA synthetase beta subunit family. Type 1 subfamily.</text>
</comment>
<evidence type="ECO:0000259" key="19">
    <source>
        <dbReference type="PROSITE" id="PS51483"/>
    </source>
</evidence>
<organism evidence="20 21">
    <name type="scientific">Promicromonospora alba</name>
    <dbReference type="NCBI Taxonomy" id="1616110"/>
    <lineage>
        <taxon>Bacteria</taxon>
        <taxon>Bacillati</taxon>
        <taxon>Actinomycetota</taxon>
        <taxon>Actinomycetes</taxon>
        <taxon>Micrococcales</taxon>
        <taxon>Promicromonosporaceae</taxon>
        <taxon>Promicromonospora</taxon>
    </lineage>
</organism>
<dbReference type="EMBL" id="JBHSFI010000005">
    <property type="protein sequence ID" value="MFC4629605.1"/>
    <property type="molecule type" value="Genomic_DNA"/>
</dbReference>
<dbReference type="NCBIfam" id="TIGR00472">
    <property type="entry name" value="pheT_bact"/>
    <property type="match status" value="1"/>
</dbReference>
<evidence type="ECO:0000256" key="2">
    <source>
        <dbReference type="ARBA" id="ARBA00008653"/>
    </source>
</evidence>
<dbReference type="RefSeq" id="WP_377136660.1">
    <property type="nucleotide sequence ID" value="NZ_JBHSFI010000005.1"/>
</dbReference>
<keyword evidence="8 15" id="KW-0547">Nucleotide-binding</keyword>
<evidence type="ECO:0000256" key="8">
    <source>
        <dbReference type="ARBA" id="ARBA00022741"/>
    </source>
</evidence>
<keyword evidence="12 15" id="KW-0648">Protein biosynthesis</keyword>
<dbReference type="SMART" id="SM00873">
    <property type="entry name" value="B3_4"/>
    <property type="match status" value="1"/>
</dbReference>
<dbReference type="Pfam" id="PF17759">
    <property type="entry name" value="tRNA_synthFbeta"/>
    <property type="match status" value="1"/>
</dbReference>
<feature type="binding site" evidence="15">
    <location>
        <position position="487"/>
    </location>
    <ligand>
        <name>Mg(2+)</name>
        <dbReference type="ChEBI" id="CHEBI:18420"/>
        <note>shared with alpha subunit</note>
    </ligand>
</feature>
<evidence type="ECO:0000256" key="4">
    <source>
        <dbReference type="ARBA" id="ARBA00022490"/>
    </source>
</evidence>
<dbReference type="Pfam" id="PF01588">
    <property type="entry name" value="tRNA_bind"/>
    <property type="match status" value="1"/>
</dbReference>
<keyword evidence="5 16" id="KW-0820">tRNA-binding</keyword>
<proteinExistence type="inferred from homology"/>
<feature type="domain" description="TRNA-binding" evidence="17">
    <location>
        <begin position="41"/>
        <end position="157"/>
    </location>
</feature>
<protein>
    <recommendedName>
        <fullName evidence="15">Phenylalanine--tRNA ligase beta subunit</fullName>
        <ecNumber evidence="15">6.1.1.20</ecNumber>
    </recommendedName>
    <alternativeName>
        <fullName evidence="15">Phenylalanyl-tRNA synthetase beta subunit</fullName>
        <shortName evidence="15">PheRS</shortName>
    </alternativeName>
</protein>